<dbReference type="InterPro" id="IPR052721">
    <property type="entry name" value="ET_Amicyanin"/>
</dbReference>
<evidence type="ECO:0000313" key="10">
    <source>
        <dbReference type="Proteomes" id="UP001481677"/>
    </source>
</evidence>
<accession>A0A5C6VDU8</accession>
<dbReference type="GO" id="GO:0009055">
    <property type="term" value="F:electron transfer activity"/>
    <property type="evidence" value="ECO:0007669"/>
    <property type="project" value="InterPro"/>
</dbReference>
<dbReference type="EMBL" id="VOQS01000003">
    <property type="protein sequence ID" value="TXC83582.1"/>
    <property type="molecule type" value="Genomic_DNA"/>
</dbReference>
<evidence type="ECO:0000313" key="7">
    <source>
        <dbReference type="EMBL" id="MEM5342256.1"/>
    </source>
</evidence>
<evidence type="ECO:0000256" key="4">
    <source>
        <dbReference type="ARBA" id="ARBA00023008"/>
    </source>
</evidence>
<dbReference type="EMBL" id="JAZHGA010000015">
    <property type="protein sequence ID" value="MEM5342256.1"/>
    <property type="molecule type" value="Genomic_DNA"/>
</dbReference>
<keyword evidence="10" id="KW-1185">Reference proteome</keyword>
<sequence>MIRVRVAALRTCASALFVIAAPVLAKTYVVTIEQMRFDPSELTVHRGDEIVWVNKDLVAHTASSDTKGLHAGFNAGFDSQSIAPDASWRYRASTPGRYTYRCIFHPTMHGTLTVEPAR</sequence>
<dbReference type="PANTHER" id="PTHR36507:SF1">
    <property type="entry name" value="BLL1555 PROTEIN"/>
    <property type="match status" value="1"/>
</dbReference>
<keyword evidence="4" id="KW-0186">Copper</keyword>
<dbReference type="GO" id="GO:0005507">
    <property type="term" value="F:copper ion binding"/>
    <property type="evidence" value="ECO:0007669"/>
    <property type="project" value="InterPro"/>
</dbReference>
<evidence type="ECO:0000256" key="5">
    <source>
        <dbReference type="SAM" id="SignalP"/>
    </source>
</evidence>
<feature type="domain" description="Blue (type 1) copper" evidence="6">
    <location>
        <begin position="30"/>
        <end position="115"/>
    </location>
</feature>
<dbReference type="AlphaFoldDB" id="A0A5C6VDU8"/>
<dbReference type="Proteomes" id="UP000321776">
    <property type="component" value="Unassembled WGS sequence"/>
</dbReference>
<dbReference type="RefSeq" id="WP_147235888.1">
    <property type="nucleotide sequence ID" value="NZ_JAZHFZ010000015.1"/>
</dbReference>
<dbReference type="Pfam" id="PF00127">
    <property type="entry name" value="Copper-bind"/>
    <property type="match status" value="1"/>
</dbReference>
<dbReference type="GO" id="GO:0042597">
    <property type="term" value="C:periplasmic space"/>
    <property type="evidence" value="ECO:0007669"/>
    <property type="project" value="UniProtKB-SubCell"/>
</dbReference>
<evidence type="ECO:0000259" key="6">
    <source>
        <dbReference type="Pfam" id="PF00127"/>
    </source>
</evidence>
<dbReference type="PANTHER" id="PTHR36507">
    <property type="entry name" value="BLL1555 PROTEIN"/>
    <property type="match status" value="1"/>
</dbReference>
<evidence type="ECO:0000313" key="9">
    <source>
        <dbReference type="Proteomes" id="UP000321776"/>
    </source>
</evidence>
<comment type="subcellular location">
    <subcellularLocation>
        <location evidence="1">Periplasm</location>
    </subcellularLocation>
</comment>
<dbReference type="Proteomes" id="UP001481677">
    <property type="component" value="Unassembled WGS sequence"/>
</dbReference>
<dbReference type="Gene3D" id="2.60.40.420">
    <property type="entry name" value="Cupredoxins - blue copper proteins"/>
    <property type="match status" value="1"/>
</dbReference>
<proteinExistence type="predicted"/>
<evidence type="ECO:0000256" key="3">
    <source>
        <dbReference type="ARBA" id="ARBA00022764"/>
    </source>
</evidence>
<keyword evidence="2" id="KW-0479">Metal-binding</keyword>
<keyword evidence="3" id="KW-0574">Periplasm</keyword>
<gene>
    <name evidence="8" type="ORF">FRZ40_24675</name>
    <name evidence="7" type="ORF">V4C56_21845</name>
</gene>
<comment type="caution">
    <text evidence="8">The sequence shown here is derived from an EMBL/GenBank/DDBJ whole genome shotgun (WGS) entry which is preliminary data.</text>
</comment>
<dbReference type="CDD" id="cd13921">
    <property type="entry name" value="Amicyanin"/>
    <property type="match status" value="1"/>
</dbReference>
<dbReference type="InterPro" id="IPR035668">
    <property type="entry name" value="Amicyanin"/>
</dbReference>
<feature type="chain" id="PRO_5022661863" evidence="5">
    <location>
        <begin position="26"/>
        <end position="118"/>
    </location>
</feature>
<evidence type="ECO:0000313" key="8">
    <source>
        <dbReference type="EMBL" id="TXC83582.1"/>
    </source>
</evidence>
<evidence type="ECO:0000256" key="2">
    <source>
        <dbReference type="ARBA" id="ARBA00022723"/>
    </source>
</evidence>
<evidence type="ECO:0000256" key="1">
    <source>
        <dbReference type="ARBA" id="ARBA00004418"/>
    </source>
</evidence>
<feature type="signal peptide" evidence="5">
    <location>
        <begin position="1"/>
        <end position="25"/>
    </location>
</feature>
<keyword evidence="5" id="KW-0732">Signal</keyword>
<name>A0A5C6VDU8_9BURK</name>
<reference evidence="8" key="2">
    <citation type="submission" date="2019-08" db="EMBL/GenBank/DDBJ databases">
        <authorList>
            <person name="Im W.-T."/>
        </authorList>
    </citation>
    <scope>NUCLEOTIDE SEQUENCE</scope>
    <source>
        <strain evidence="8">NF 2-5-3</strain>
    </source>
</reference>
<organism evidence="8 9">
    <name type="scientific">Paraburkholderia azotifigens</name>
    <dbReference type="NCBI Taxonomy" id="2057004"/>
    <lineage>
        <taxon>Bacteria</taxon>
        <taxon>Pseudomonadati</taxon>
        <taxon>Pseudomonadota</taxon>
        <taxon>Betaproteobacteria</taxon>
        <taxon>Burkholderiales</taxon>
        <taxon>Burkholderiaceae</taxon>
        <taxon>Paraburkholderia</taxon>
    </lineage>
</organism>
<dbReference type="InterPro" id="IPR000923">
    <property type="entry name" value="BlueCu_1"/>
</dbReference>
<dbReference type="SUPFAM" id="SSF49503">
    <property type="entry name" value="Cupredoxins"/>
    <property type="match status" value="1"/>
</dbReference>
<protein>
    <submittedName>
        <fullName evidence="7 8">Copper-binding protein</fullName>
    </submittedName>
</protein>
<dbReference type="InterPro" id="IPR008972">
    <property type="entry name" value="Cupredoxin"/>
</dbReference>
<reference evidence="7 10" key="3">
    <citation type="submission" date="2024-01" db="EMBL/GenBank/DDBJ databases">
        <title>The diversity of rhizobia nodulating Mimosa spp. in eleven states of Brazil covering several biomes is determined by host plant, location, and edaphic factors.</title>
        <authorList>
            <person name="Rouws L."/>
            <person name="Barauna A."/>
            <person name="Beukes C."/>
            <person name="De Faria S.M."/>
            <person name="Gross E."/>
            <person name="Dos Reis Junior F.B."/>
            <person name="Simon M."/>
            <person name="Maluk M."/>
            <person name="Odee D.W."/>
            <person name="Kenicer G."/>
            <person name="Young J.P.W."/>
            <person name="Reis V.M."/>
            <person name="Zilli J."/>
            <person name="James E.K."/>
        </authorList>
    </citation>
    <scope>NUCLEOTIDE SEQUENCE [LARGE SCALE GENOMIC DNA]</scope>
    <source>
        <strain evidence="7 10">JPY530</strain>
    </source>
</reference>
<reference evidence="8 9" key="1">
    <citation type="journal article" date="2018" name="Int. J. Syst. Evol. Microbiol.">
        <title>Paraburkholderia azotifigens sp. nov., a nitrogen-fixing bacterium isolated from paddy soil.</title>
        <authorList>
            <person name="Choi G.M."/>
            <person name="Im W.T."/>
        </authorList>
    </citation>
    <scope>NUCLEOTIDE SEQUENCE [LARGE SCALE GENOMIC DNA]</scope>
    <source>
        <strain evidence="8 9">NF 2-5-3</strain>
    </source>
</reference>